<dbReference type="EMBL" id="KN612757">
    <property type="protein sequence ID" value="KHJ75425.1"/>
    <property type="molecule type" value="Genomic_DNA"/>
</dbReference>
<evidence type="ECO:0000313" key="1">
    <source>
        <dbReference type="EMBL" id="KHJ75425.1"/>
    </source>
</evidence>
<organism evidence="1 2">
    <name type="scientific">Oesophagostomum dentatum</name>
    <name type="common">Nodular worm</name>
    <dbReference type="NCBI Taxonomy" id="61180"/>
    <lineage>
        <taxon>Eukaryota</taxon>
        <taxon>Metazoa</taxon>
        <taxon>Ecdysozoa</taxon>
        <taxon>Nematoda</taxon>
        <taxon>Chromadorea</taxon>
        <taxon>Rhabditida</taxon>
        <taxon>Rhabditina</taxon>
        <taxon>Rhabditomorpha</taxon>
        <taxon>Strongyloidea</taxon>
        <taxon>Strongylidae</taxon>
        <taxon>Oesophagostomum</taxon>
    </lineage>
</organism>
<accession>A0A0B1RWJ3</accession>
<protein>
    <submittedName>
        <fullName evidence="1">Uncharacterized protein</fullName>
    </submittedName>
</protein>
<dbReference type="AlphaFoldDB" id="A0A0B1RWJ3"/>
<gene>
    <name evidence="1" type="ORF">OESDEN_24959</name>
</gene>
<reference evidence="1 2" key="1">
    <citation type="submission" date="2014-03" db="EMBL/GenBank/DDBJ databases">
        <title>Draft genome of the hookworm Oesophagostomum dentatum.</title>
        <authorList>
            <person name="Mitreva M."/>
        </authorList>
    </citation>
    <scope>NUCLEOTIDE SEQUENCE [LARGE SCALE GENOMIC DNA]</scope>
    <source>
        <strain evidence="1 2">OD-Hann</strain>
    </source>
</reference>
<sequence>MSRISEVLLSNERTTRVTNSSRNDRSWARLTQTIISVWFCLENPIEQKIFHLLLPHFIAVILISMDLALF</sequence>
<keyword evidence="2" id="KW-1185">Reference proteome</keyword>
<name>A0A0B1RWJ3_OESDE</name>
<proteinExistence type="predicted"/>
<dbReference type="Proteomes" id="UP000053660">
    <property type="component" value="Unassembled WGS sequence"/>
</dbReference>
<evidence type="ECO:0000313" key="2">
    <source>
        <dbReference type="Proteomes" id="UP000053660"/>
    </source>
</evidence>